<dbReference type="PROSITE" id="PS51257">
    <property type="entry name" value="PROKAR_LIPOPROTEIN"/>
    <property type="match status" value="1"/>
</dbReference>
<evidence type="ECO:0000256" key="3">
    <source>
        <dbReference type="ARBA" id="ARBA00023136"/>
    </source>
</evidence>
<accession>A0A365KXP9</accession>
<comment type="similarity">
    <text evidence="2">Belongs to the transpeptidase family.</text>
</comment>
<dbReference type="Gene3D" id="3.10.450.100">
    <property type="entry name" value="NTF2-like, domain 1"/>
    <property type="match status" value="1"/>
</dbReference>
<keyword evidence="3" id="KW-0472">Membrane</keyword>
<dbReference type="GO" id="GO:0008658">
    <property type="term" value="F:penicillin binding"/>
    <property type="evidence" value="ECO:0007669"/>
    <property type="project" value="InterPro"/>
</dbReference>
<dbReference type="InterPro" id="IPR001460">
    <property type="entry name" value="PCN-bd_Tpept"/>
</dbReference>
<evidence type="ECO:0000313" key="9">
    <source>
        <dbReference type="Proteomes" id="UP000251002"/>
    </source>
</evidence>
<proteinExistence type="inferred from homology"/>
<dbReference type="Gene3D" id="3.40.710.10">
    <property type="entry name" value="DD-peptidase/beta-lactamase superfamily"/>
    <property type="match status" value="1"/>
</dbReference>
<reference evidence="8 9" key="1">
    <citation type="submission" date="2018-06" db="EMBL/GenBank/DDBJ databases">
        <title>The draft genome sequences of strains SCU63 and S1.</title>
        <authorList>
            <person name="Gan L."/>
        </authorList>
    </citation>
    <scope>NUCLEOTIDE SEQUENCE [LARGE SCALE GENOMIC DNA]</scope>
    <source>
        <strain evidence="8 9">SCU63</strain>
    </source>
</reference>
<dbReference type="InterPro" id="IPR005311">
    <property type="entry name" value="PBP_dimer"/>
</dbReference>
<dbReference type="SUPFAM" id="SSF56601">
    <property type="entry name" value="beta-lactamase/transpeptidase-like"/>
    <property type="match status" value="1"/>
</dbReference>
<evidence type="ECO:0000259" key="6">
    <source>
        <dbReference type="Pfam" id="PF03717"/>
    </source>
</evidence>
<keyword evidence="9" id="KW-1185">Reference proteome</keyword>
<feature type="domain" description="NTF2-like N-terminal transpeptidase" evidence="7">
    <location>
        <begin position="25"/>
        <end position="148"/>
    </location>
</feature>
<evidence type="ECO:0000313" key="8">
    <source>
        <dbReference type="EMBL" id="RAZ77951.1"/>
    </source>
</evidence>
<dbReference type="AlphaFoldDB" id="A0A365KXP9"/>
<feature type="domain" description="Penicillin-binding protein transpeptidase" evidence="5">
    <location>
        <begin position="356"/>
        <end position="658"/>
    </location>
</feature>
<evidence type="ECO:0000256" key="2">
    <source>
        <dbReference type="ARBA" id="ARBA00007171"/>
    </source>
</evidence>
<evidence type="ECO:0000259" key="5">
    <source>
        <dbReference type="Pfam" id="PF00905"/>
    </source>
</evidence>
<dbReference type="InterPro" id="IPR012338">
    <property type="entry name" value="Beta-lactam/transpept-like"/>
</dbReference>
<comment type="caution">
    <text evidence="8">The sequence shown here is derived from an EMBL/GenBank/DDBJ whole genome shotgun (WGS) entry which is preliminary data.</text>
</comment>
<dbReference type="InterPro" id="IPR032710">
    <property type="entry name" value="NTF2-like_dom_sf"/>
</dbReference>
<name>A0A365KXP9_9BACL</name>
<dbReference type="EMBL" id="QLZR01000003">
    <property type="protein sequence ID" value="RAZ77951.1"/>
    <property type="molecule type" value="Genomic_DNA"/>
</dbReference>
<evidence type="ECO:0000256" key="1">
    <source>
        <dbReference type="ARBA" id="ARBA00004370"/>
    </source>
</evidence>
<gene>
    <name evidence="8" type="ORF">DP120_10785</name>
</gene>
<dbReference type="Pfam" id="PF05223">
    <property type="entry name" value="MecA_N"/>
    <property type="match status" value="1"/>
</dbReference>
<evidence type="ECO:0000256" key="4">
    <source>
        <dbReference type="SAM" id="SignalP"/>
    </source>
</evidence>
<dbReference type="SUPFAM" id="SSF56519">
    <property type="entry name" value="Penicillin binding protein dimerisation domain"/>
    <property type="match status" value="1"/>
</dbReference>
<dbReference type="Pfam" id="PF03717">
    <property type="entry name" value="PBP_dimer"/>
    <property type="match status" value="1"/>
</dbReference>
<dbReference type="Gene3D" id="3.30.1390.30">
    <property type="entry name" value="Penicillin-binding protein 2a, domain 3"/>
    <property type="match status" value="1"/>
</dbReference>
<comment type="subcellular location">
    <subcellularLocation>
        <location evidence="1">Membrane</location>
    </subcellularLocation>
</comment>
<dbReference type="InterPro" id="IPR050515">
    <property type="entry name" value="Beta-lactam/transpept"/>
</dbReference>
<organism evidence="8 9">
    <name type="scientific">Planococcus halotolerans</name>
    <dbReference type="NCBI Taxonomy" id="2233542"/>
    <lineage>
        <taxon>Bacteria</taxon>
        <taxon>Bacillati</taxon>
        <taxon>Bacillota</taxon>
        <taxon>Bacilli</taxon>
        <taxon>Bacillales</taxon>
        <taxon>Caryophanaceae</taxon>
        <taxon>Planococcus</taxon>
    </lineage>
</organism>
<dbReference type="Gene3D" id="3.90.1310.10">
    <property type="entry name" value="Penicillin-binding protein 2a (Domain 2)"/>
    <property type="match status" value="1"/>
</dbReference>
<dbReference type="Proteomes" id="UP000251002">
    <property type="component" value="Unassembled WGS sequence"/>
</dbReference>
<feature type="signal peptide" evidence="4">
    <location>
        <begin position="1"/>
        <end position="19"/>
    </location>
</feature>
<dbReference type="InterPro" id="IPR007887">
    <property type="entry name" value="MecA_N"/>
</dbReference>
<evidence type="ECO:0000259" key="7">
    <source>
        <dbReference type="Pfam" id="PF05223"/>
    </source>
</evidence>
<dbReference type="PANTHER" id="PTHR30627">
    <property type="entry name" value="PEPTIDOGLYCAN D,D-TRANSPEPTIDASE"/>
    <property type="match status" value="1"/>
</dbReference>
<sequence>MKKTIIGIFILAMAFFLSGCQEQVTPEDRLAEYIDHWNNLEFEEMYGQYLNEGTKAAYGTDEFVDRQLKLHEDLGIENLEVTFTEASEDTEWEEEQPADFPVQVTMDTLAGPVEFEENMTLLYEETEEAGNWFVEWTPSFIFPQLESGDPVRINRQSAARGELYDRNDQPLAVNGTGRSIGVVPEKFTNDADKEQLAELLGMSVDEINQQLNQDWVQNNLSQFVPFSKTSNDNTELLEQVLEIPGTMHQETAMREYPYGEALSHLIGYIGPVTAEQLTELQEQGYTENDMIGRQGLERQLEEQLRGEDGTRIYIDKEQEQITVAEKQAVNGEKIQLTIDAELQQVAYDSMAGEAGTSAAVDPETGETLVLLSSPGFNPSEFTLGVSGERYEELKEDPLMPLYNRFAQSYAPGSTIKPVTAAIGLEAGTLDPSEGLTIEGETWQKDDWDGYKVTRVHPEAPNPIDLNKALVYSDNIYFARQALEMGRSTLVEGLENFAFGEEIPYPLVLQSSQISNDGTIASEGQQADTSFGQGQMLANILHLASVYQPFLTDGVMHKPTLLLEEEDAQVWKDGLLSAENAEILRTDLRNVVVDGFAQEANLENIPLAGKTGTAELKAAGEESGQDNGFFIAYDSANPEFIIAMMVEDVGDNDGSAYVAGMVGETFAQFYE</sequence>
<dbReference type="GO" id="GO:0046677">
    <property type="term" value="P:response to antibiotic"/>
    <property type="evidence" value="ECO:0007669"/>
    <property type="project" value="InterPro"/>
</dbReference>
<dbReference type="GO" id="GO:0005886">
    <property type="term" value="C:plasma membrane"/>
    <property type="evidence" value="ECO:0007669"/>
    <property type="project" value="TreeGrafter"/>
</dbReference>
<protein>
    <submittedName>
        <fullName evidence="8">Penicillin-binding transpeptidase domain-containing protein</fullName>
    </submittedName>
</protein>
<dbReference type="GO" id="GO:0071972">
    <property type="term" value="F:peptidoglycan L,D-transpeptidase activity"/>
    <property type="evidence" value="ECO:0007669"/>
    <property type="project" value="TreeGrafter"/>
</dbReference>
<dbReference type="PANTHER" id="PTHR30627:SF25">
    <property type="entry name" value="PENICILLIN-BINDING PROTEIN 3"/>
    <property type="match status" value="1"/>
</dbReference>
<feature type="chain" id="PRO_5039275424" evidence="4">
    <location>
        <begin position="20"/>
        <end position="670"/>
    </location>
</feature>
<dbReference type="RefSeq" id="WP_112223679.1">
    <property type="nucleotide sequence ID" value="NZ_CP196859.1"/>
</dbReference>
<dbReference type="Pfam" id="PF00905">
    <property type="entry name" value="Transpeptidase"/>
    <property type="match status" value="1"/>
</dbReference>
<keyword evidence="4" id="KW-0732">Signal</keyword>
<dbReference type="SUPFAM" id="SSF54427">
    <property type="entry name" value="NTF2-like"/>
    <property type="match status" value="1"/>
</dbReference>
<dbReference type="GO" id="GO:0071555">
    <property type="term" value="P:cell wall organization"/>
    <property type="evidence" value="ECO:0007669"/>
    <property type="project" value="TreeGrafter"/>
</dbReference>
<dbReference type="InterPro" id="IPR036138">
    <property type="entry name" value="PBP_dimer_sf"/>
</dbReference>
<feature type="domain" description="Penicillin-binding protein dimerisation" evidence="6">
    <location>
        <begin position="156"/>
        <end position="318"/>
    </location>
</feature>